<name>A0ABS5I635_9GAMM</name>
<evidence type="ECO:0000313" key="2">
    <source>
        <dbReference type="Proteomes" id="UP000811844"/>
    </source>
</evidence>
<dbReference type="InterPro" id="IPR037479">
    <property type="entry name" value="Tauto_MSAD"/>
</dbReference>
<proteinExistence type="predicted"/>
<gene>
    <name evidence="1" type="ORF">G3R48_16010</name>
</gene>
<sequence>MIVIYGIKESLNPIKSTLSDIIQFCMSQELGLPESKRAHRIIPMDKSDFYYPQGRNDSYTVIEINMMSGRHVKTKKSLIKRLFSEIATQLNISPINIEITIKEQEAHCWGFRGMTGDEVMDLKYKVNV</sequence>
<accession>A0ABS5I635</accession>
<organism evidence="1 2">
    <name type="scientific">Shewanella intestini</name>
    <dbReference type="NCBI Taxonomy" id="2017544"/>
    <lineage>
        <taxon>Bacteria</taxon>
        <taxon>Pseudomonadati</taxon>
        <taxon>Pseudomonadota</taxon>
        <taxon>Gammaproteobacteria</taxon>
        <taxon>Alteromonadales</taxon>
        <taxon>Shewanellaceae</taxon>
        <taxon>Shewanella</taxon>
    </lineage>
</organism>
<reference evidence="1 2" key="1">
    <citation type="submission" date="2020-02" db="EMBL/GenBank/DDBJ databases">
        <title>Shewanella WXL01 sp. nov., a marine bacterium isolated from green algae in Luhuitou Fringing Reef (Northern South China Sea).</title>
        <authorList>
            <person name="Wang X."/>
        </authorList>
    </citation>
    <scope>NUCLEOTIDE SEQUENCE [LARGE SCALE GENOMIC DNA]</scope>
    <source>
        <strain evidence="1 2">MCCC 1A01895</strain>
    </source>
</reference>
<dbReference type="InterPro" id="IPR014347">
    <property type="entry name" value="Tautomerase/MIF_sf"/>
</dbReference>
<comment type="caution">
    <text evidence="1">The sequence shown here is derived from an EMBL/GenBank/DDBJ whole genome shotgun (WGS) entry which is preliminary data.</text>
</comment>
<dbReference type="Pfam" id="PF14552">
    <property type="entry name" value="Tautomerase_2"/>
    <property type="match status" value="1"/>
</dbReference>
<dbReference type="Gene3D" id="3.30.429.10">
    <property type="entry name" value="Macrophage Migration Inhibitory Factor"/>
    <property type="match status" value="1"/>
</dbReference>
<evidence type="ECO:0000313" key="1">
    <source>
        <dbReference type="EMBL" id="MBR9729478.1"/>
    </source>
</evidence>
<protein>
    <submittedName>
        <fullName evidence="1">Tautomerase family protein</fullName>
    </submittedName>
</protein>
<dbReference type="SUPFAM" id="SSF55331">
    <property type="entry name" value="Tautomerase/MIF"/>
    <property type="match status" value="1"/>
</dbReference>
<dbReference type="PANTHER" id="PTHR38460:SF1">
    <property type="entry name" value="TAUTOMERASE YOLI-RELATED"/>
    <property type="match status" value="1"/>
</dbReference>
<keyword evidence="2" id="KW-1185">Reference proteome</keyword>
<dbReference type="Proteomes" id="UP000811844">
    <property type="component" value="Unassembled WGS sequence"/>
</dbReference>
<dbReference type="RefSeq" id="WP_153661467.1">
    <property type="nucleotide sequence ID" value="NZ_JAAIKR010000020.1"/>
</dbReference>
<dbReference type="EMBL" id="JAAIKR010000020">
    <property type="protein sequence ID" value="MBR9729478.1"/>
    <property type="molecule type" value="Genomic_DNA"/>
</dbReference>
<dbReference type="PANTHER" id="PTHR38460">
    <property type="entry name" value="TAUTOMERASE YOLI-RELATED"/>
    <property type="match status" value="1"/>
</dbReference>